<proteinExistence type="predicted"/>
<gene>
    <name evidence="2" type="ORF">GCM10009827_003930</name>
</gene>
<keyword evidence="3" id="KW-1185">Reference proteome</keyword>
<accession>A0ABN1ZJ92</accession>
<evidence type="ECO:0000313" key="3">
    <source>
        <dbReference type="Proteomes" id="UP001501470"/>
    </source>
</evidence>
<evidence type="ECO:0000256" key="1">
    <source>
        <dbReference type="SAM" id="MobiDB-lite"/>
    </source>
</evidence>
<dbReference type="EMBL" id="BAAAQD010000001">
    <property type="protein sequence ID" value="GAA1499866.1"/>
    <property type="molecule type" value="Genomic_DNA"/>
</dbReference>
<dbReference type="Proteomes" id="UP001501470">
    <property type="component" value="Unassembled WGS sequence"/>
</dbReference>
<name>A0ABN1ZJ92_9ACTN</name>
<dbReference type="RefSeq" id="WP_344498822.1">
    <property type="nucleotide sequence ID" value="NZ_BAAAQD010000001.1"/>
</dbReference>
<reference evidence="2 3" key="1">
    <citation type="journal article" date="2019" name="Int. J. Syst. Evol. Microbiol.">
        <title>The Global Catalogue of Microorganisms (GCM) 10K type strain sequencing project: providing services to taxonomists for standard genome sequencing and annotation.</title>
        <authorList>
            <consortium name="The Broad Institute Genomics Platform"/>
            <consortium name="The Broad Institute Genome Sequencing Center for Infectious Disease"/>
            <person name="Wu L."/>
            <person name="Ma J."/>
        </authorList>
    </citation>
    <scope>NUCLEOTIDE SEQUENCE [LARGE SCALE GENOMIC DNA]</scope>
    <source>
        <strain evidence="2 3">JCM 15933</strain>
    </source>
</reference>
<comment type="caution">
    <text evidence="2">The sequence shown here is derived from an EMBL/GenBank/DDBJ whole genome shotgun (WGS) entry which is preliminary data.</text>
</comment>
<evidence type="ECO:0000313" key="2">
    <source>
        <dbReference type="EMBL" id="GAA1499866.1"/>
    </source>
</evidence>
<sequence length="146" mass="15033">MDEVQPSDIRVGVLLGGSGARDDLVPGFDPDDPEGSGYAEAWGTRGRHAAPREHRIAAIGQDILRAAAEAVGREVALVVGGVVTGLEQRDQLRTGSFAVSDLQLKFGVKATLGAGKAVEAFLTASNEATVEVTLTLRQPGGTAGTP</sequence>
<organism evidence="2 3">
    <name type="scientific">Dactylosporangium maewongense</name>
    <dbReference type="NCBI Taxonomy" id="634393"/>
    <lineage>
        <taxon>Bacteria</taxon>
        <taxon>Bacillati</taxon>
        <taxon>Actinomycetota</taxon>
        <taxon>Actinomycetes</taxon>
        <taxon>Micromonosporales</taxon>
        <taxon>Micromonosporaceae</taxon>
        <taxon>Dactylosporangium</taxon>
    </lineage>
</organism>
<protein>
    <submittedName>
        <fullName evidence="2">Uncharacterized protein</fullName>
    </submittedName>
</protein>
<feature type="region of interest" description="Disordered" evidence="1">
    <location>
        <begin position="22"/>
        <end position="46"/>
    </location>
</feature>